<dbReference type="Proteomes" id="UP000828390">
    <property type="component" value="Unassembled WGS sequence"/>
</dbReference>
<organism evidence="2 3">
    <name type="scientific">Dreissena polymorpha</name>
    <name type="common">Zebra mussel</name>
    <name type="synonym">Mytilus polymorpha</name>
    <dbReference type="NCBI Taxonomy" id="45954"/>
    <lineage>
        <taxon>Eukaryota</taxon>
        <taxon>Metazoa</taxon>
        <taxon>Spiralia</taxon>
        <taxon>Lophotrochozoa</taxon>
        <taxon>Mollusca</taxon>
        <taxon>Bivalvia</taxon>
        <taxon>Autobranchia</taxon>
        <taxon>Heteroconchia</taxon>
        <taxon>Euheterodonta</taxon>
        <taxon>Imparidentia</taxon>
        <taxon>Neoheterodontei</taxon>
        <taxon>Myida</taxon>
        <taxon>Dreissenoidea</taxon>
        <taxon>Dreissenidae</taxon>
        <taxon>Dreissena</taxon>
    </lineage>
</organism>
<feature type="region of interest" description="Disordered" evidence="1">
    <location>
        <begin position="1"/>
        <end position="30"/>
    </location>
</feature>
<feature type="compositionally biased region" description="Basic residues" evidence="1">
    <location>
        <begin position="13"/>
        <end position="26"/>
    </location>
</feature>
<reference evidence="2" key="2">
    <citation type="submission" date="2020-11" db="EMBL/GenBank/DDBJ databases">
        <authorList>
            <person name="McCartney M.A."/>
            <person name="Auch B."/>
            <person name="Kono T."/>
            <person name="Mallez S."/>
            <person name="Becker A."/>
            <person name="Gohl D.M."/>
            <person name="Silverstein K.A.T."/>
            <person name="Koren S."/>
            <person name="Bechman K.B."/>
            <person name="Herman A."/>
            <person name="Abrahante J.E."/>
            <person name="Garbe J."/>
        </authorList>
    </citation>
    <scope>NUCLEOTIDE SEQUENCE</scope>
    <source>
        <strain evidence="2">Duluth1</strain>
        <tissue evidence="2">Whole animal</tissue>
    </source>
</reference>
<evidence type="ECO:0000256" key="1">
    <source>
        <dbReference type="SAM" id="MobiDB-lite"/>
    </source>
</evidence>
<proteinExistence type="predicted"/>
<name>A0A9D4EV20_DREPO</name>
<reference evidence="2" key="1">
    <citation type="journal article" date="2019" name="bioRxiv">
        <title>The Genome of the Zebra Mussel, Dreissena polymorpha: A Resource for Invasive Species Research.</title>
        <authorList>
            <person name="McCartney M.A."/>
            <person name="Auch B."/>
            <person name="Kono T."/>
            <person name="Mallez S."/>
            <person name="Zhang Y."/>
            <person name="Obille A."/>
            <person name="Becker A."/>
            <person name="Abrahante J.E."/>
            <person name="Garbe J."/>
            <person name="Badalamenti J.P."/>
            <person name="Herman A."/>
            <person name="Mangelson H."/>
            <person name="Liachko I."/>
            <person name="Sullivan S."/>
            <person name="Sone E.D."/>
            <person name="Koren S."/>
            <person name="Silverstein K.A.T."/>
            <person name="Beckman K.B."/>
            <person name="Gohl D.M."/>
        </authorList>
    </citation>
    <scope>NUCLEOTIDE SEQUENCE</scope>
    <source>
        <strain evidence="2">Duluth1</strain>
        <tissue evidence="2">Whole animal</tissue>
    </source>
</reference>
<accession>A0A9D4EV20</accession>
<sequence length="73" mass="8871">MNGSRNQRLGHERPKKWAGNKYRINKQRSAVIPPRLRRTAQRQTDRQCEFEDNRLYYDIPTYNRYVNLSSEND</sequence>
<dbReference type="AlphaFoldDB" id="A0A9D4EV20"/>
<evidence type="ECO:0000313" key="2">
    <source>
        <dbReference type="EMBL" id="KAH3784575.1"/>
    </source>
</evidence>
<gene>
    <name evidence="2" type="ORF">DPMN_162534</name>
</gene>
<dbReference type="EMBL" id="JAIWYP010000008">
    <property type="protein sequence ID" value="KAH3784575.1"/>
    <property type="molecule type" value="Genomic_DNA"/>
</dbReference>
<comment type="caution">
    <text evidence="2">The sequence shown here is derived from an EMBL/GenBank/DDBJ whole genome shotgun (WGS) entry which is preliminary data.</text>
</comment>
<keyword evidence="3" id="KW-1185">Reference proteome</keyword>
<protein>
    <submittedName>
        <fullName evidence="2">Uncharacterized protein</fullName>
    </submittedName>
</protein>
<evidence type="ECO:0000313" key="3">
    <source>
        <dbReference type="Proteomes" id="UP000828390"/>
    </source>
</evidence>